<feature type="domain" description="HORMA" evidence="7">
    <location>
        <begin position="55"/>
        <end position="302"/>
    </location>
</feature>
<dbReference type="STRING" id="109264.A0A1F8AFD9"/>
<evidence type="ECO:0000313" key="8">
    <source>
        <dbReference type="EMBL" id="OGM50028.1"/>
    </source>
</evidence>
<dbReference type="RefSeq" id="XP_022393745.1">
    <property type="nucleotide sequence ID" value="XM_022528474.1"/>
</dbReference>
<dbReference type="Gene3D" id="3.30.900.10">
    <property type="entry name" value="HORMA domain"/>
    <property type="match status" value="1"/>
</dbReference>
<dbReference type="GO" id="GO:0051598">
    <property type="term" value="P:meiotic recombination checkpoint signaling"/>
    <property type="evidence" value="ECO:0007669"/>
    <property type="project" value="TreeGrafter"/>
</dbReference>
<dbReference type="InterPro" id="IPR003511">
    <property type="entry name" value="HORMA_dom"/>
</dbReference>
<dbReference type="PANTHER" id="PTHR48225">
    <property type="entry name" value="HORMA DOMAIN-CONTAINING PROTEIN 1"/>
    <property type="match status" value="1"/>
</dbReference>
<evidence type="ECO:0000256" key="6">
    <source>
        <dbReference type="SAM" id="MobiDB-lite"/>
    </source>
</evidence>
<accession>A0A1F8AFD9</accession>
<keyword evidence="9" id="KW-1185">Reference proteome</keyword>
<feature type="compositionally biased region" description="Basic and acidic residues" evidence="6">
    <location>
        <begin position="685"/>
        <end position="711"/>
    </location>
</feature>
<keyword evidence="5" id="KW-0469">Meiosis</keyword>
<dbReference type="Proteomes" id="UP000179179">
    <property type="component" value="Unassembled WGS sequence"/>
</dbReference>
<reference evidence="8 9" key="1">
    <citation type="journal article" date="2016" name="Genome Biol. Evol.">
        <title>Draft genome sequence of an aflatoxigenic Aspergillus species, A. bombycis.</title>
        <authorList>
            <person name="Moore G.G."/>
            <person name="Mack B.M."/>
            <person name="Beltz S.B."/>
            <person name="Gilbert M.K."/>
        </authorList>
    </citation>
    <scope>NUCLEOTIDE SEQUENCE [LARGE SCALE GENOMIC DNA]</scope>
    <source>
        <strain evidence="9">NRRL 26010</strain>
    </source>
</reference>
<evidence type="ECO:0000256" key="1">
    <source>
        <dbReference type="ARBA" id="ARBA00004123"/>
    </source>
</evidence>
<gene>
    <name evidence="8" type="ORF">ABOM_001344</name>
</gene>
<dbReference type="AlphaFoldDB" id="A0A1F8AFD9"/>
<evidence type="ECO:0000256" key="3">
    <source>
        <dbReference type="ARBA" id="ARBA00022454"/>
    </source>
</evidence>
<dbReference type="OrthoDB" id="1928087at2759"/>
<dbReference type="GO" id="GO:0007130">
    <property type="term" value="P:synaptonemal complex assembly"/>
    <property type="evidence" value="ECO:0007669"/>
    <property type="project" value="TreeGrafter"/>
</dbReference>
<dbReference type="InterPro" id="IPR036570">
    <property type="entry name" value="HORMA_dom_sf"/>
</dbReference>
<comment type="caution">
    <text evidence="8">The sequence shown here is derived from an EMBL/GenBank/DDBJ whole genome shotgun (WGS) entry which is preliminary data.</text>
</comment>
<dbReference type="InterPro" id="IPR013083">
    <property type="entry name" value="Znf_RING/FYVE/PHD"/>
</dbReference>
<organism evidence="8 9">
    <name type="scientific">Aspergillus bombycis</name>
    <dbReference type="NCBI Taxonomy" id="109264"/>
    <lineage>
        <taxon>Eukaryota</taxon>
        <taxon>Fungi</taxon>
        <taxon>Dikarya</taxon>
        <taxon>Ascomycota</taxon>
        <taxon>Pezizomycotina</taxon>
        <taxon>Eurotiomycetes</taxon>
        <taxon>Eurotiomycetidae</taxon>
        <taxon>Eurotiales</taxon>
        <taxon>Aspergillaceae</taxon>
        <taxon>Aspergillus</taxon>
    </lineage>
</organism>
<dbReference type="PANTHER" id="PTHR48225:SF7">
    <property type="entry name" value="MEIOSIS-SPECIFIC PROTEIN HOP1"/>
    <property type="match status" value="1"/>
</dbReference>
<protein>
    <submittedName>
        <fullName evidence="8">Putative meiosis specific protein Hop1</fullName>
    </submittedName>
</protein>
<feature type="region of interest" description="Disordered" evidence="6">
    <location>
        <begin position="632"/>
        <end position="767"/>
    </location>
</feature>
<feature type="compositionally biased region" description="Polar residues" evidence="6">
    <location>
        <begin position="712"/>
        <end position="738"/>
    </location>
</feature>
<dbReference type="GO" id="GO:0005694">
    <property type="term" value="C:chromosome"/>
    <property type="evidence" value="ECO:0007669"/>
    <property type="project" value="UniProtKB-SubCell"/>
</dbReference>
<dbReference type="SUPFAM" id="SSF57903">
    <property type="entry name" value="FYVE/PHD zinc finger"/>
    <property type="match status" value="1"/>
</dbReference>
<dbReference type="Pfam" id="PF02301">
    <property type="entry name" value="HORMA"/>
    <property type="match status" value="1"/>
</dbReference>
<dbReference type="InterPro" id="IPR051294">
    <property type="entry name" value="HORMA_MeioticProgression"/>
</dbReference>
<dbReference type="GeneID" id="34444734"/>
<comment type="subcellular location">
    <subcellularLocation>
        <location evidence="2">Chromosome</location>
    </subcellularLocation>
    <subcellularLocation>
        <location evidence="1">Nucleus</location>
    </subcellularLocation>
</comment>
<evidence type="ECO:0000313" key="9">
    <source>
        <dbReference type="Proteomes" id="UP000179179"/>
    </source>
</evidence>
<evidence type="ECO:0000256" key="5">
    <source>
        <dbReference type="ARBA" id="ARBA00023254"/>
    </source>
</evidence>
<keyword evidence="3" id="KW-0158">Chromosome</keyword>
<keyword evidence="4" id="KW-0539">Nucleus</keyword>
<feature type="compositionally biased region" description="Polar residues" evidence="6">
    <location>
        <begin position="661"/>
        <end position="670"/>
    </location>
</feature>
<dbReference type="InterPro" id="IPR011011">
    <property type="entry name" value="Znf_FYVE_PHD"/>
</dbReference>
<evidence type="ECO:0000256" key="4">
    <source>
        <dbReference type="ARBA" id="ARBA00023242"/>
    </source>
</evidence>
<dbReference type="PROSITE" id="PS50815">
    <property type="entry name" value="HORMA"/>
    <property type="match status" value="1"/>
</dbReference>
<name>A0A1F8AFD9_9EURO</name>
<dbReference type="Gene3D" id="3.30.40.10">
    <property type="entry name" value="Zinc/RING finger domain, C3HC4 (zinc finger)"/>
    <property type="match status" value="1"/>
</dbReference>
<evidence type="ECO:0000259" key="7">
    <source>
        <dbReference type="PROSITE" id="PS50815"/>
    </source>
</evidence>
<sequence length="767" mass="86312">MARIKFTVPASAVQVQSARVLHDKKSATAARKKTQTEVENPTKSAVSEGLALKQQQSLEMVQIMLHVSFGTLFYLREFLPLPCFDDRDLKEAQRERRYSYREFLDSRPRHETNGGDPDIAFGNGKRGQPLKVMIRGTDPKADMILDVLENGIFDALRKNILEAIQLTILVDKDAPQNVLESYTFSFKYAGGSGNVDNCLESLSIDPVGYVADMRSVHSARVGLETIVRRLITLSTFLPILPNKRNLGVNLFYTEDCPSDYEPPGFTMANNDTIKYPLNENWRKETQSCGTMNSGWHTVGLRVTSLKWTGPDPEGSETLPKVPSQIEYTDEVSRADDIGFVDEPSDLRRIEVGNGVDSDDHLALDRSFTYRDDSSFQETTQDIADRRKLQNMMQTQTSSSYSGSDLIPTQPINPDVAVEGEYDSTTQLDSKWFLPEERIAKIREHLRLQKPTLDLPHSESQSQGLVRCQCGWNGEETNMLKCVFCCTLQHLLCYGFEGPNDPKVPDVHACYKCLLGPNDTQLLQEMNSLVLLRRALRIILDEGFPNKISEFTQKLHCNGQTIIQITDILKKKGLVQPTPGYKLKGFARRGLPKYSVPQSENIHQRLKKEIFHPMVKIKHLYVLNSPDGLNNLDPNSISQELDPIDAPTVAGNTPFDELGQRGQRTYSSTGGLQDLPAKSPDHKRKSLPDSDKNESYESDDLDKNDRAAEEQLHNSFLTDESMSSKARVSSQRTSDSQGPRRSGRKRRKISNYSKLIDVGAETSDRESI</sequence>
<evidence type="ECO:0000256" key="2">
    <source>
        <dbReference type="ARBA" id="ARBA00004286"/>
    </source>
</evidence>
<dbReference type="EMBL" id="LYCR01000005">
    <property type="protein sequence ID" value="OGM50028.1"/>
    <property type="molecule type" value="Genomic_DNA"/>
</dbReference>
<dbReference type="SUPFAM" id="SSF56019">
    <property type="entry name" value="The spindle assembly checkpoint protein mad2"/>
    <property type="match status" value="1"/>
</dbReference>
<dbReference type="GO" id="GO:0005634">
    <property type="term" value="C:nucleus"/>
    <property type="evidence" value="ECO:0007669"/>
    <property type="project" value="UniProtKB-SubCell"/>
</dbReference>
<proteinExistence type="predicted"/>